<reference evidence="3 4" key="1">
    <citation type="submission" date="2016-05" db="EMBL/GenBank/DDBJ databases">
        <title>Comparative analysis of secretome profiles of manganese(II)-oxidizing ascomycete fungi.</title>
        <authorList>
            <consortium name="DOE Joint Genome Institute"/>
            <person name="Zeiner C.A."/>
            <person name="Purvine S.O."/>
            <person name="Zink E.M."/>
            <person name="Wu S."/>
            <person name="Pasa-Tolic L."/>
            <person name="Chaput D.L."/>
            <person name="Haridas S."/>
            <person name="Grigoriev I.V."/>
            <person name="Santelli C.M."/>
            <person name="Hansel C.M."/>
        </authorList>
    </citation>
    <scope>NUCLEOTIDE SEQUENCE [LARGE SCALE GENOMIC DNA]</scope>
    <source>
        <strain evidence="3 4">AP3s5-JAC2a</strain>
    </source>
</reference>
<dbReference type="AlphaFoldDB" id="A0A177CZE0"/>
<evidence type="ECO:0000259" key="2">
    <source>
        <dbReference type="Pfam" id="PF24864"/>
    </source>
</evidence>
<keyword evidence="4" id="KW-1185">Reference proteome</keyword>
<gene>
    <name evidence="3" type="ORF">CC84DRAFT_163720</name>
</gene>
<evidence type="ECO:0000256" key="1">
    <source>
        <dbReference type="SAM" id="MobiDB-lite"/>
    </source>
</evidence>
<dbReference type="InterPro" id="IPR056632">
    <property type="entry name" value="DUF7730"/>
</dbReference>
<protein>
    <recommendedName>
        <fullName evidence="2">DUF7730 domain-containing protein</fullName>
    </recommendedName>
</protein>
<feature type="domain" description="DUF7730" evidence="2">
    <location>
        <begin position="2"/>
        <end position="135"/>
    </location>
</feature>
<evidence type="ECO:0000313" key="3">
    <source>
        <dbReference type="EMBL" id="OAG12873.1"/>
    </source>
</evidence>
<name>A0A177CZE0_9PLEO</name>
<dbReference type="RefSeq" id="XP_018043238.1">
    <property type="nucleotide sequence ID" value="XM_018185435.1"/>
</dbReference>
<sequence length="136" mass="16176">MRLPRELRDLMYDYAMRAEGEYTTRMRRGPQTGRRNQFGLERTTGSGTRHRSRFNLPLLRVCRDVRKEAKRHLYRNGEFLFDKSHTLKITYRPDRLRAPRTRVAFSYLRFACDLHHLPIDQGQHLIATAAQVASWT</sequence>
<dbReference type="Proteomes" id="UP000077069">
    <property type="component" value="Unassembled WGS sequence"/>
</dbReference>
<feature type="region of interest" description="Disordered" evidence="1">
    <location>
        <begin position="27"/>
        <end position="49"/>
    </location>
</feature>
<proteinExistence type="predicted"/>
<organism evidence="3 4">
    <name type="scientific">Paraphaeosphaeria sporulosa</name>
    <dbReference type="NCBI Taxonomy" id="1460663"/>
    <lineage>
        <taxon>Eukaryota</taxon>
        <taxon>Fungi</taxon>
        <taxon>Dikarya</taxon>
        <taxon>Ascomycota</taxon>
        <taxon>Pezizomycotina</taxon>
        <taxon>Dothideomycetes</taxon>
        <taxon>Pleosporomycetidae</taxon>
        <taxon>Pleosporales</taxon>
        <taxon>Massarineae</taxon>
        <taxon>Didymosphaeriaceae</taxon>
        <taxon>Paraphaeosphaeria</taxon>
    </lineage>
</organism>
<dbReference type="PANTHER" id="PTHR38790">
    <property type="entry name" value="2EXR DOMAIN-CONTAINING PROTEIN-RELATED"/>
    <property type="match status" value="1"/>
</dbReference>
<dbReference type="GeneID" id="28768921"/>
<accession>A0A177CZE0</accession>
<dbReference type="EMBL" id="KV441548">
    <property type="protein sequence ID" value="OAG12873.1"/>
    <property type="molecule type" value="Genomic_DNA"/>
</dbReference>
<dbReference type="Pfam" id="PF24864">
    <property type="entry name" value="DUF7730"/>
    <property type="match status" value="1"/>
</dbReference>
<dbReference type="InParanoid" id="A0A177CZE0"/>
<evidence type="ECO:0000313" key="4">
    <source>
        <dbReference type="Proteomes" id="UP000077069"/>
    </source>
</evidence>